<dbReference type="InterPro" id="IPR005318">
    <property type="entry name" value="OM_porin_bac"/>
</dbReference>
<evidence type="ECO:0008006" key="8">
    <source>
        <dbReference type="Google" id="ProtNLM"/>
    </source>
</evidence>
<dbReference type="RefSeq" id="WP_087486855.1">
    <property type="nucleotide sequence ID" value="NZ_CP015579.1"/>
</dbReference>
<reference evidence="6 7" key="1">
    <citation type="submission" date="2016-05" db="EMBL/GenBank/DDBJ databases">
        <title>Complete genome sequence of two 2,5-diketo-D-glunonic acid producing strain Tatumella citrea.</title>
        <authorList>
            <person name="Duan C."/>
            <person name="Yang J."/>
            <person name="Yang S."/>
        </authorList>
    </citation>
    <scope>NUCLEOTIDE SEQUENCE [LARGE SCALE GENOMIC DNA]</scope>
    <source>
        <strain evidence="5 6">ATCC 39140</strain>
        <strain evidence="4 7">DSM 13699</strain>
    </source>
</reference>
<keyword evidence="6" id="KW-1185">Reference proteome</keyword>
<evidence type="ECO:0000313" key="5">
    <source>
        <dbReference type="EMBL" id="ARU96502.1"/>
    </source>
</evidence>
<proteinExistence type="inferred from homology"/>
<evidence type="ECO:0000313" key="4">
    <source>
        <dbReference type="EMBL" id="ARU92467.1"/>
    </source>
</evidence>
<dbReference type="Gene3D" id="2.40.160.10">
    <property type="entry name" value="Porin"/>
    <property type="match status" value="1"/>
</dbReference>
<dbReference type="Pfam" id="PF03573">
    <property type="entry name" value="OprD"/>
    <property type="match status" value="1"/>
</dbReference>
<keyword evidence="3" id="KW-0732">Signal</keyword>
<evidence type="ECO:0000313" key="7">
    <source>
        <dbReference type="Proteomes" id="UP000195814"/>
    </source>
</evidence>
<dbReference type="AlphaFoldDB" id="A0A1Y0L386"/>
<evidence type="ECO:0000256" key="3">
    <source>
        <dbReference type="ARBA" id="ARBA00022729"/>
    </source>
</evidence>
<dbReference type="Proteomes" id="UP000195814">
    <property type="component" value="Chromosome"/>
</dbReference>
<accession>A0A1Y0L386</accession>
<gene>
    <name evidence="4" type="ORF">A7K98_00825</name>
    <name evidence="5" type="ORF">A7K99_00825</name>
</gene>
<dbReference type="Proteomes" id="UP000195729">
    <property type="component" value="Chromosome"/>
</dbReference>
<keyword evidence="2" id="KW-0813">Transport</keyword>
<dbReference type="KEGG" id="tci:A7K98_00825"/>
<comment type="similarity">
    <text evidence="1">Belongs to the outer membrane porin (Opr) (TC 1.B.25) family.</text>
</comment>
<protein>
    <recommendedName>
        <fullName evidence="8">Outer membrane porin, OprD family</fullName>
    </recommendedName>
</protein>
<organism evidence="4 7">
    <name type="scientific">Tatumella citrea</name>
    <name type="common">Pantoea citrea</name>
    <dbReference type="NCBI Taxonomy" id="53336"/>
    <lineage>
        <taxon>Bacteria</taxon>
        <taxon>Pseudomonadati</taxon>
        <taxon>Pseudomonadota</taxon>
        <taxon>Gammaproteobacteria</taxon>
        <taxon>Enterobacterales</taxon>
        <taxon>Erwiniaceae</taxon>
        <taxon>Tatumella</taxon>
    </lineage>
</organism>
<dbReference type="EMBL" id="CP015579">
    <property type="protein sequence ID" value="ARU92467.1"/>
    <property type="molecule type" value="Genomic_DNA"/>
</dbReference>
<dbReference type="GO" id="GO:0016020">
    <property type="term" value="C:membrane"/>
    <property type="evidence" value="ECO:0007669"/>
    <property type="project" value="InterPro"/>
</dbReference>
<sequence length="442" mass="50255">MDIRFRGWIATLIFIPGIQSAVAGADRVYTQPWYDFLDQSEMTLSLKNYWARLSEDETESRKVHNAWGQGAEVSFHSGDIAGILGADVTWTKAVKLAASDYFDTRGVLYDSRHQSNKRSAAGYQKFTQRNLRLQYKFADTDLKARVGWMPLKNFGVITASRRLSLTSYSGWYGDISYNNYWLQGGIMKKSMSRSSPENVQFMGNDRQTIRSLSTIDLRRFDKQLELSYAWGESRNYLSRHILQGTLKPTDSLALNAQVYLTRALAQYRAMPAVYRDFDGQAQHYTLEALTNSNDWQTRWSVSYTSAPKRDKVGTYPYHMSKNSRGTFNGMSKAGNDYNRDRETVLSGMVGYQLTPEINSGFIGTVARFSYQSVPVTTGELNFFTRWNPARKLLSNLSVSTMFGPGWSYKTGSGKTPVLKEGRFQRANSFAGELVAEYKFGLY</sequence>
<evidence type="ECO:0000256" key="2">
    <source>
        <dbReference type="ARBA" id="ARBA00022448"/>
    </source>
</evidence>
<name>A0A1Y0L386_TATCI</name>
<dbReference type="OrthoDB" id="9151008at2"/>
<dbReference type="InterPro" id="IPR023614">
    <property type="entry name" value="Porin_dom_sf"/>
</dbReference>
<evidence type="ECO:0000313" key="6">
    <source>
        <dbReference type="Proteomes" id="UP000195729"/>
    </source>
</evidence>
<evidence type="ECO:0000256" key="1">
    <source>
        <dbReference type="ARBA" id="ARBA00009075"/>
    </source>
</evidence>
<dbReference type="EMBL" id="CP015581">
    <property type="protein sequence ID" value="ARU96502.1"/>
    <property type="molecule type" value="Genomic_DNA"/>
</dbReference>